<keyword evidence="2 5" id="KW-0238">DNA-binding</keyword>
<gene>
    <name evidence="5" type="ORF">GGD55_000266</name>
</gene>
<comment type="caution">
    <text evidence="5">The sequence shown here is derived from an EMBL/GenBank/DDBJ whole genome shotgun (WGS) entry which is preliminary data.</text>
</comment>
<keyword evidence="6" id="KW-1185">Reference proteome</keyword>
<evidence type="ECO:0000313" key="6">
    <source>
        <dbReference type="Proteomes" id="UP000585507"/>
    </source>
</evidence>
<reference evidence="5 6" key="1">
    <citation type="submission" date="2020-08" db="EMBL/GenBank/DDBJ databases">
        <title>Genomic Encyclopedia of Type Strains, Phase IV (KMG-V): Genome sequencing to study the core and pangenomes of soil and plant-associated prokaryotes.</title>
        <authorList>
            <person name="Whitman W."/>
        </authorList>
    </citation>
    <scope>NUCLEOTIDE SEQUENCE [LARGE SCALE GENOMIC DNA]</scope>
    <source>
        <strain evidence="5 6">SEMIA 4084</strain>
    </source>
</reference>
<dbReference type="InterPro" id="IPR018060">
    <property type="entry name" value="HTH_AraC"/>
</dbReference>
<dbReference type="Pfam" id="PF12833">
    <property type="entry name" value="HTH_18"/>
    <property type="match status" value="1"/>
</dbReference>
<proteinExistence type="predicted"/>
<feature type="domain" description="HTH araC/xylS-type" evidence="4">
    <location>
        <begin position="1"/>
        <end position="34"/>
    </location>
</feature>
<name>A0A7W8U697_9HYPH</name>
<dbReference type="InterPro" id="IPR009057">
    <property type="entry name" value="Homeodomain-like_sf"/>
</dbReference>
<evidence type="ECO:0000313" key="5">
    <source>
        <dbReference type="EMBL" id="MBB5533605.1"/>
    </source>
</evidence>
<dbReference type="SUPFAM" id="SSF46689">
    <property type="entry name" value="Homeodomain-like"/>
    <property type="match status" value="1"/>
</dbReference>
<dbReference type="Gene3D" id="1.10.10.60">
    <property type="entry name" value="Homeodomain-like"/>
    <property type="match status" value="1"/>
</dbReference>
<evidence type="ECO:0000256" key="2">
    <source>
        <dbReference type="ARBA" id="ARBA00023125"/>
    </source>
</evidence>
<keyword evidence="3" id="KW-0804">Transcription</keyword>
<dbReference type="EMBL" id="JACHBK010000001">
    <property type="protein sequence ID" value="MBB5533605.1"/>
    <property type="molecule type" value="Genomic_DNA"/>
</dbReference>
<organism evidence="5 6">
    <name type="scientific">Rhizobium giardinii</name>
    <dbReference type="NCBI Taxonomy" id="56731"/>
    <lineage>
        <taxon>Bacteria</taxon>
        <taxon>Pseudomonadati</taxon>
        <taxon>Pseudomonadota</taxon>
        <taxon>Alphaproteobacteria</taxon>
        <taxon>Hyphomicrobiales</taxon>
        <taxon>Rhizobiaceae</taxon>
        <taxon>Rhizobium/Agrobacterium group</taxon>
        <taxon>Rhizobium</taxon>
    </lineage>
</organism>
<evidence type="ECO:0000256" key="1">
    <source>
        <dbReference type="ARBA" id="ARBA00023015"/>
    </source>
</evidence>
<evidence type="ECO:0000259" key="4">
    <source>
        <dbReference type="PROSITE" id="PS01124"/>
    </source>
</evidence>
<evidence type="ECO:0000256" key="3">
    <source>
        <dbReference type="ARBA" id="ARBA00023163"/>
    </source>
</evidence>
<dbReference type="GO" id="GO:0003700">
    <property type="term" value="F:DNA-binding transcription factor activity"/>
    <property type="evidence" value="ECO:0007669"/>
    <property type="project" value="InterPro"/>
</dbReference>
<keyword evidence="1" id="KW-0805">Transcription regulation</keyword>
<dbReference type="PROSITE" id="PS01124">
    <property type="entry name" value="HTH_ARAC_FAMILY_2"/>
    <property type="match status" value="1"/>
</dbReference>
<dbReference type="GO" id="GO:0043565">
    <property type="term" value="F:sequence-specific DNA binding"/>
    <property type="evidence" value="ECO:0007669"/>
    <property type="project" value="InterPro"/>
</dbReference>
<protein>
    <submittedName>
        <fullName evidence="5">AraC-like DNA-binding protein</fullName>
    </submittedName>
</protein>
<dbReference type="PRINTS" id="PR00032">
    <property type="entry name" value="HTHARAC"/>
</dbReference>
<sequence>MTEIMFEAGFSTKSNFNREFRRVTGVSPSHYRAEARKQQVADPKAKT</sequence>
<accession>A0A7W8U697</accession>
<dbReference type="InterPro" id="IPR020449">
    <property type="entry name" value="Tscrpt_reg_AraC-type_HTH"/>
</dbReference>
<dbReference type="Proteomes" id="UP000585507">
    <property type="component" value="Unassembled WGS sequence"/>
</dbReference>
<dbReference type="AlphaFoldDB" id="A0A7W8U697"/>